<accession>A0ABS8SSC6</accession>
<feature type="compositionally biased region" description="Polar residues" evidence="1">
    <location>
        <begin position="43"/>
        <end position="59"/>
    </location>
</feature>
<feature type="region of interest" description="Disordered" evidence="1">
    <location>
        <begin position="25"/>
        <end position="211"/>
    </location>
</feature>
<feature type="compositionally biased region" description="Low complexity" evidence="1">
    <location>
        <begin position="141"/>
        <end position="154"/>
    </location>
</feature>
<dbReference type="EMBL" id="JACEIK010000721">
    <property type="protein sequence ID" value="MCD7461394.1"/>
    <property type="molecule type" value="Genomic_DNA"/>
</dbReference>
<gene>
    <name evidence="2" type="ORF">HAX54_046039</name>
</gene>
<protein>
    <submittedName>
        <fullName evidence="2">Uncharacterized protein</fullName>
    </submittedName>
</protein>
<dbReference type="Proteomes" id="UP000823775">
    <property type="component" value="Unassembled WGS sequence"/>
</dbReference>
<dbReference type="PANTHER" id="PTHR33641">
    <property type="entry name" value="OS06G0133500 PROTEIN"/>
    <property type="match status" value="1"/>
</dbReference>
<evidence type="ECO:0000313" key="2">
    <source>
        <dbReference type="EMBL" id="MCD7461394.1"/>
    </source>
</evidence>
<name>A0ABS8SSC6_DATST</name>
<feature type="compositionally biased region" description="Polar residues" evidence="1">
    <location>
        <begin position="25"/>
        <end position="36"/>
    </location>
</feature>
<dbReference type="PANTHER" id="PTHR33641:SF16">
    <property type="entry name" value="AVR9_CF-9 RAPIDLY ELICITED PROTEIN"/>
    <property type="match status" value="1"/>
</dbReference>
<sequence length="211" mass="22173">MMMSIFSSFDALSAEVFGQKLSLSKAPTTHETNQQPGAAPLVTNRQAVASPPSTSSTGSLKKAGEASPPSSSRQQQQKRQSSFDALAAEIFGQKVSRSWEPASSDKKQQEQGVGPLVPDRKTVSSPPSTGGLKKSGEVAAPSSSRPQQQRRPSSFDALFAEMFGQKVSRSWVPKQQEQGVGPLVSDRKIATSPPSTGGLKKAAEAAASSSK</sequence>
<organism evidence="2 3">
    <name type="scientific">Datura stramonium</name>
    <name type="common">Jimsonweed</name>
    <name type="synonym">Common thornapple</name>
    <dbReference type="NCBI Taxonomy" id="4076"/>
    <lineage>
        <taxon>Eukaryota</taxon>
        <taxon>Viridiplantae</taxon>
        <taxon>Streptophyta</taxon>
        <taxon>Embryophyta</taxon>
        <taxon>Tracheophyta</taxon>
        <taxon>Spermatophyta</taxon>
        <taxon>Magnoliopsida</taxon>
        <taxon>eudicotyledons</taxon>
        <taxon>Gunneridae</taxon>
        <taxon>Pentapetalae</taxon>
        <taxon>asterids</taxon>
        <taxon>lamiids</taxon>
        <taxon>Solanales</taxon>
        <taxon>Solanaceae</taxon>
        <taxon>Solanoideae</taxon>
        <taxon>Datureae</taxon>
        <taxon>Datura</taxon>
    </lineage>
</organism>
<keyword evidence="3" id="KW-1185">Reference proteome</keyword>
<feature type="compositionally biased region" description="Low complexity" evidence="1">
    <location>
        <begin position="67"/>
        <end position="82"/>
    </location>
</feature>
<evidence type="ECO:0000256" key="1">
    <source>
        <dbReference type="SAM" id="MobiDB-lite"/>
    </source>
</evidence>
<comment type="caution">
    <text evidence="2">The sequence shown here is derived from an EMBL/GenBank/DDBJ whole genome shotgun (WGS) entry which is preliminary data.</text>
</comment>
<reference evidence="2 3" key="1">
    <citation type="journal article" date="2021" name="BMC Genomics">
        <title>Datura genome reveals duplications of psychoactive alkaloid biosynthetic genes and high mutation rate following tissue culture.</title>
        <authorList>
            <person name="Rajewski A."/>
            <person name="Carter-House D."/>
            <person name="Stajich J."/>
            <person name="Litt A."/>
        </authorList>
    </citation>
    <scope>NUCLEOTIDE SEQUENCE [LARGE SCALE GENOMIC DNA]</scope>
    <source>
        <strain evidence="2">AR-01</strain>
    </source>
</reference>
<evidence type="ECO:0000313" key="3">
    <source>
        <dbReference type="Proteomes" id="UP000823775"/>
    </source>
</evidence>
<proteinExistence type="predicted"/>